<accession>A0A926S7L9</accession>
<dbReference type="SUPFAM" id="SSF52317">
    <property type="entry name" value="Class I glutamine amidotransferase-like"/>
    <property type="match status" value="1"/>
</dbReference>
<evidence type="ECO:0000313" key="3">
    <source>
        <dbReference type="EMBL" id="MBD1548766.1"/>
    </source>
</evidence>
<evidence type="ECO:0000256" key="1">
    <source>
        <dbReference type="ARBA" id="ARBA00008542"/>
    </source>
</evidence>
<dbReference type="PANTHER" id="PTHR42733">
    <property type="entry name" value="DJ-1 PROTEIN"/>
    <property type="match status" value="1"/>
</dbReference>
<dbReference type="InterPro" id="IPR029062">
    <property type="entry name" value="Class_I_gatase-like"/>
</dbReference>
<reference evidence="3" key="1">
    <citation type="submission" date="2020-05" db="EMBL/GenBank/DDBJ databases">
        <title>Identification of trans-AT polyketide cluster in two marine bacteria, producers of a novel glutaramide-containing polyketide sesbanimide D and analogs.</title>
        <authorList>
            <person name="Kacar D."/>
            <person name="Rodriguez P."/>
            <person name="Canedo L."/>
            <person name="Gonzalez E."/>
            <person name="Galan B."/>
            <person name="De La Calle F."/>
            <person name="Garcia J.L."/>
        </authorList>
    </citation>
    <scope>NUCLEOTIDE SEQUENCE</scope>
    <source>
        <strain evidence="3">PHM038</strain>
    </source>
</reference>
<dbReference type="CDD" id="cd03134">
    <property type="entry name" value="GATase1_PfpI_like"/>
    <property type="match status" value="1"/>
</dbReference>
<organism evidence="3 4">
    <name type="scientific">Roseibium aggregatum</name>
    <dbReference type="NCBI Taxonomy" id="187304"/>
    <lineage>
        <taxon>Bacteria</taxon>
        <taxon>Pseudomonadati</taxon>
        <taxon>Pseudomonadota</taxon>
        <taxon>Alphaproteobacteria</taxon>
        <taxon>Hyphomicrobiales</taxon>
        <taxon>Stappiaceae</taxon>
        <taxon>Roseibium</taxon>
    </lineage>
</organism>
<dbReference type="PROSITE" id="PS51276">
    <property type="entry name" value="PEPTIDASE_C56_PFPI"/>
    <property type="match status" value="1"/>
</dbReference>
<dbReference type="EMBL" id="JABFCZ010000026">
    <property type="protein sequence ID" value="MBD1548766.1"/>
    <property type="molecule type" value="Genomic_DNA"/>
</dbReference>
<protein>
    <submittedName>
        <fullName evidence="3">Type 1 glutamine amidotransferase</fullName>
    </submittedName>
</protein>
<dbReference type="Proteomes" id="UP000598467">
    <property type="component" value="Unassembled WGS sequence"/>
</dbReference>
<keyword evidence="3" id="KW-0315">Glutamine amidotransferase</keyword>
<comment type="caution">
    <text evidence="3">The sequence shown here is derived from an EMBL/GenBank/DDBJ whole genome shotgun (WGS) entry which is preliminary data.</text>
</comment>
<evidence type="ECO:0000259" key="2">
    <source>
        <dbReference type="Pfam" id="PF01965"/>
    </source>
</evidence>
<dbReference type="InterPro" id="IPR006286">
    <property type="entry name" value="C56_PfpI-like"/>
</dbReference>
<dbReference type="NCBIfam" id="TIGR01382">
    <property type="entry name" value="PfpI"/>
    <property type="match status" value="1"/>
</dbReference>
<dbReference type="Pfam" id="PF01965">
    <property type="entry name" value="DJ-1_PfpI"/>
    <property type="match status" value="1"/>
</dbReference>
<sequence>MPQITEARIVIIATNGFEQSELEVPLENLQDQGATVHVASPDGSPIKGWKDKNWGREVGADLKIGDVNVDDYDALVLPGGQINPDLLRVDETAVGKIREFVDRGKVVAAICHAPWLLIEAGVVKDREMTSYHSIRTDLVNAGAHVVDKEVAVSEGIITSRSPGDLDAFVAKIVEEIREGKHRRKAA</sequence>
<proteinExistence type="inferred from homology"/>
<dbReference type="InterPro" id="IPR002818">
    <property type="entry name" value="DJ-1/PfpI"/>
</dbReference>
<dbReference type="Gene3D" id="3.40.50.880">
    <property type="match status" value="1"/>
</dbReference>
<gene>
    <name evidence="3" type="ORF">HK439_21080</name>
</gene>
<comment type="similarity">
    <text evidence="1">Belongs to the peptidase C56 family.</text>
</comment>
<dbReference type="PANTHER" id="PTHR42733:SF12">
    <property type="entry name" value="PROTEINASE"/>
    <property type="match status" value="1"/>
</dbReference>
<dbReference type="RefSeq" id="WP_190293457.1">
    <property type="nucleotide sequence ID" value="NZ_JABFCZ010000026.1"/>
</dbReference>
<evidence type="ECO:0000313" key="4">
    <source>
        <dbReference type="Proteomes" id="UP000598467"/>
    </source>
</evidence>
<feature type="domain" description="DJ-1/PfpI" evidence="2">
    <location>
        <begin position="8"/>
        <end position="175"/>
    </location>
</feature>
<dbReference type="AlphaFoldDB" id="A0A926S7L9"/>
<name>A0A926S7L9_9HYPH</name>